<dbReference type="Pfam" id="PF07714">
    <property type="entry name" value="PK_Tyr_Ser-Thr"/>
    <property type="match status" value="1"/>
</dbReference>
<gene>
    <name evidence="4" type="ORF">CLV46_1682</name>
</gene>
<name>A0A2M9CJS5_9MICO</name>
<dbReference type="Gene3D" id="3.30.200.20">
    <property type="entry name" value="Phosphorylase Kinase, domain 1"/>
    <property type="match status" value="1"/>
</dbReference>
<feature type="compositionally biased region" description="Low complexity" evidence="1">
    <location>
        <begin position="371"/>
        <end position="380"/>
    </location>
</feature>
<dbReference type="InterPro" id="IPR011009">
    <property type="entry name" value="Kinase-like_dom_sf"/>
</dbReference>
<sequence length="525" mass="53491">MARATARTAVARGTLGGMAILPSDTGTEPPAPAGERGRPVGSVLAGAQVLRRVGAGTRADVYLGRVGEAAVALKVLRHPSSPADAERELAALLAAAGPHVVEVLDLGSAPDGSPVLVLELLQSRHLGALLAEREDLSPGEAITLLQPLATAVERMQGRGVAHGALSASAVLFRSDGAPVLARFGAARSGLAGHSPAAREADPMLRSDVAALRALALAVLDRVVDGGDAVAALRSWVEGGADGDFPAALAERVFDLGPAEPIRIAASGAVRGLLGRATPVSPPVRHMSEPATGLWRLVPEELRSLVTDRWDAVARRVARRGADGGPPSAAGLLTRLRGVRRRYWVAAAVSGAFLVAGSGLVALLEADAGAVASGSGDVDASQGSTPDPSHEADVGHVDDAERGTAGATPGESAPDEPVAAAHALLSLRSQCFADLDADCLDRVAHPGSSVLTDDRRALDAGVATGRVDPPWPDPATAGTVELVQDLGGAVLMRVDTPERGPASVLMVRTEAGWRIRDIVAGDQIPS</sequence>
<feature type="transmembrane region" description="Helical" evidence="2">
    <location>
        <begin position="342"/>
        <end position="363"/>
    </location>
</feature>
<dbReference type="InterPro" id="IPR000719">
    <property type="entry name" value="Prot_kinase_dom"/>
</dbReference>
<accession>A0A2M9CJS5</accession>
<dbReference type="EMBL" id="PGFF01000001">
    <property type="protein sequence ID" value="PJJ72118.1"/>
    <property type="molecule type" value="Genomic_DNA"/>
</dbReference>
<keyword evidence="4" id="KW-0418">Kinase</keyword>
<dbReference type="GO" id="GO:0004672">
    <property type="term" value="F:protein kinase activity"/>
    <property type="evidence" value="ECO:0007669"/>
    <property type="project" value="InterPro"/>
</dbReference>
<feature type="domain" description="Protein kinase" evidence="3">
    <location>
        <begin position="47"/>
        <end position="296"/>
    </location>
</feature>
<comment type="caution">
    <text evidence="4">The sequence shown here is derived from an EMBL/GenBank/DDBJ whole genome shotgun (WGS) entry which is preliminary data.</text>
</comment>
<dbReference type="SUPFAM" id="SSF56112">
    <property type="entry name" value="Protein kinase-like (PK-like)"/>
    <property type="match status" value="1"/>
</dbReference>
<keyword evidence="5" id="KW-1185">Reference proteome</keyword>
<dbReference type="Gene3D" id="1.10.510.10">
    <property type="entry name" value="Transferase(Phosphotransferase) domain 1"/>
    <property type="match status" value="1"/>
</dbReference>
<dbReference type="PROSITE" id="PS50011">
    <property type="entry name" value="PROTEIN_KINASE_DOM"/>
    <property type="match status" value="1"/>
</dbReference>
<protein>
    <submittedName>
        <fullName evidence="4">Protein kinase-like protein</fullName>
    </submittedName>
</protein>
<dbReference type="AlphaFoldDB" id="A0A2M9CJS5"/>
<keyword evidence="2" id="KW-0812">Transmembrane</keyword>
<dbReference type="Proteomes" id="UP000228758">
    <property type="component" value="Unassembled WGS sequence"/>
</dbReference>
<feature type="region of interest" description="Disordered" evidence="1">
    <location>
        <begin position="371"/>
        <end position="394"/>
    </location>
</feature>
<dbReference type="InterPro" id="IPR001245">
    <property type="entry name" value="Ser-Thr/Tyr_kinase_cat_dom"/>
</dbReference>
<dbReference type="GO" id="GO:0005524">
    <property type="term" value="F:ATP binding"/>
    <property type="evidence" value="ECO:0007669"/>
    <property type="project" value="InterPro"/>
</dbReference>
<dbReference type="SMART" id="SM00220">
    <property type="entry name" value="S_TKc"/>
    <property type="match status" value="1"/>
</dbReference>
<evidence type="ECO:0000313" key="5">
    <source>
        <dbReference type="Proteomes" id="UP000228758"/>
    </source>
</evidence>
<evidence type="ECO:0000256" key="2">
    <source>
        <dbReference type="SAM" id="Phobius"/>
    </source>
</evidence>
<keyword evidence="2" id="KW-0472">Membrane</keyword>
<evidence type="ECO:0000313" key="4">
    <source>
        <dbReference type="EMBL" id="PJJ72118.1"/>
    </source>
</evidence>
<organism evidence="4 5">
    <name type="scientific">Diaminobutyricimonas aerilata</name>
    <dbReference type="NCBI Taxonomy" id="1162967"/>
    <lineage>
        <taxon>Bacteria</taxon>
        <taxon>Bacillati</taxon>
        <taxon>Actinomycetota</taxon>
        <taxon>Actinomycetes</taxon>
        <taxon>Micrococcales</taxon>
        <taxon>Microbacteriaceae</taxon>
        <taxon>Diaminobutyricimonas</taxon>
    </lineage>
</organism>
<evidence type="ECO:0000256" key="1">
    <source>
        <dbReference type="SAM" id="MobiDB-lite"/>
    </source>
</evidence>
<keyword evidence="4" id="KW-0808">Transferase</keyword>
<proteinExistence type="predicted"/>
<evidence type="ECO:0000259" key="3">
    <source>
        <dbReference type="PROSITE" id="PS50011"/>
    </source>
</evidence>
<feature type="region of interest" description="Disordered" evidence="1">
    <location>
        <begin position="17"/>
        <end position="38"/>
    </location>
</feature>
<keyword evidence="2" id="KW-1133">Transmembrane helix</keyword>
<reference evidence="4 5" key="1">
    <citation type="submission" date="2017-11" db="EMBL/GenBank/DDBJ databases">
        <title>Genomic Encyclopedia of Archaeal and Bacterial Type Strains, Phase II (KMG-II): From Individual Species to Whole Genera.</title>
        <authorList>
            <person name="Goeker M."/>
        </authorList>
    </citation>
    <scope>NUCLEOTIDE SEQUENCE [LARGE SCALE GENOMIC DNA]</scope>
    <source>
        <strain evidence="4 5">DSM 27393</strain>
    </source>
</reference>